<dbReference type="InterPro" id="IPR013915">
    <property type="entry name" value="Prp19_cc"/>
</dbReference>
<dbReference type="PANTHER" id="PTHR43995:SF1">
    <property type="entry name" value="PRE-MRNA-PROCESSING FACTOR 19"/>
    <property type="match status" value="1"/>
</dbReference>
<comment type="similarity">
    <text evidence="3 12">Belongs to the WD repeat PRP19 family.</text>
</comment>
<comment type="subcellular location">
    <subcellularLocation>
        <location evidence="1 12">Nucleus</location>
    </subcellularLocation>
</comment>
<keyword evidence="12" id="KW-0234">DNA repair</keyword>
<keyword evidence="4" id="KW-0853">WD repeat</keyword>
<dbReference type="OrthoDB" id="687049at2759"/>
<dbReference type="GO" id="GO:0000349">
    <property type="term" value="P:generation of catalytic spliceosome for first transesterification step"/>
    <property type="evidence" value="ECO:0007669"/>
    <property type="project" value="EnsemblFungi"/>
</dbReference>
<evidence type="ECO:0000313" key="15">
    <source>
        <dbReference type="Proteomes" id="UP000005220"/>
    </source>
</evidence>
<evidence type="ECO:0000313" key="14">
    <source>
        <dbReference type="EMBL" id="CCF60632.1"/>
    </source>
</evidence>
<dbReference type="Proteomes" id="UP000005220">
    <property type="component" value="Chromosome 12"/>
</dbReference>
<dbReference type="EC" id="2.3.2.27" evidence="12"/>
<gene>
    <name evidence="14" type="primary">KAFR0L00250</name>
    <name evidence="14" type="ORF">KAFR_0L00250</name>
</gene>
<dbReference type="PANTHER" id="PTHR43995">
    <property type="entry name" value="PRE-MRNA-PROCESSING FACTOR 19"/>
    <property type="match status" value="1"/>
</dbReference>
<dbReference type="PROSITE" id="PS51698">
    <property type="entry name" value="U_BOX"/>
    <property type="match status" value="1"/>
</dbReference>
<evidence type="ECO:0000256" key="11">
    <source>
        <dbReference type="ARBA" id="ARBA00023242"/>
    </source>
</evidence>
<evidence type="ECO:0000259" key="13">
    <source>
        <dbReference type="PROSITE" id="PS51698"/>
    </source>
</evidence>
<keyword evidence="8" id="KW-0677">Repeat</keyword>
<dbReference type="AlphaFoldDB" id="H2B1Y2"/>
<evidence type="ECO:0000256" key="9">
    <source>
        <dbReference type="ARBA" id="ARBA00022786"/>
    </source>
</evidence>
<keyword evidence="7 12" id="KW-0747">Spliceosome</keyword>
<keyword evidence="5 12" id="KW-0507">mRNA processing</keyword>
<dbReference type="UniPathway" id="UPA00143"/>
<dbReference type="InterPro" id="IPR038959">
    <property type="entry name" value="Prp19"/>
</dbReference>
<dbReference type="HOGENOM" id="CLU_023894_0_0_1"/>
<dbReference type="InParanoid" id="H2B1Y2"/>
<comment type="catalytic activity">
    <reaction evidence="12">
        <text>S-ubiquitinyl-[E2 ubiquitin-conjugating enzyme]-L-cysteine + [acceptor protein]-L-lysine = [E2 ubiquitin-conjugating enzyme]-L-cysteine + N(6)-ubiquitinyl-[acceptor protein]-L-lysine.</text>
        <dbReference type="EC" id="2.3.2.27"/>
    </reaction>
</comment>
<keyword evidence="6 12" id="KW-0808">Transferase</keyword>
<accession>H2B1Y2</accession>
<dbReference type="GO" id="GO:0071006">
    <property type="term" value="C:U2-type catalytic step 1 spliceosome"/>
    <property type="evidence" value="ECO:0007669"/>
    <property type="project" value="EnsemblFungi"/>
</dbReference>
<dbReference type="eggNOG" id="KOG0289">
    <property type="taxonomic scope" value="Eukaryota"/>
</dbReference>
<evidence type="ECO:0000256" key="12">
    <source>
        <dbReference type="RuleBase" id="RU367101"/>
    </source>
</evidence>
<comment type="function">
    <text evidence="12">Ubiquitin-protein ligase which is mainly involved pre-mRNA splicing and DNA repair. Required for pre-mRNA splicing as component of the spliceosome.</text>
</comment>
<evidence type="ECO:0000256" key="8">
    <source>
        <dbReference type="ARBA" id="ARBA00022737"/>
    </source>
</evidence>
<comment type="pathway">
    <text evidence="2 12">Protein modification; protein ubiquitination.</text>
</comment>
<dbReference type="InterPro" id="IPR055340">
    <property type="entry name" value="RING-Ubox_PRP19"/>
</dbReference>
<dbReference type="GO" id="GO:0006281">
    <property type="term" value="P:DNA repair"/>
    <property type="evidence" value="ECO:0007669"/>
    <property type="project" value="UniProtKB-KW"/>
</dbReference>
<dbReference type="GO" id="GO:0005829">
    <property type="term" value="C:cytosol"/>
    <property type="evidence" value="ECO:0007669"/>
    <property type="project" value="EnsemblFungi"/>
</dbReference>
<keyword evidence="9 12" id="KW-0833">Ubl conjugation pathway</keyword>
<evidence type="ECO:0000256" key="2">
    <source>
        <dbReference type="ARBA" id="ARBA00004906"/>
    </source>
</evidence>
<dbReference type="KEGG" id="kaf:KAFR_0L00250"/>
<evidence type="ECO:0000256" key="10">
    <source>
        <dbReference type="ARBA" id="ARBA00023187"/>
    </source>
</evidence>
<protein>
    <recommendedName>
        <fullName evidence="12">Pre-mRNA-processing factor 19</fullName>
        <ecNumber evidence="12">2.3.2.27</ecNumber>
    </recommendedName>
</protein>
<organism evidence="14 15">
    <name type="scientific">Kazachstania africana (strain ATCC 22294 / BCRC 22015 / CBS 2517 / CECT 1963 / NBRC 1671 / NRRL Y-8276)</name>
    <name type="common">Yeast</name>
    <name type="synonym">Kluyveromyces africanus</name>
    <dbReference type="NCBI Taxonomy" id="1071382"/>
    <lineage>
        <taxon>Eukaryota</taxon>
        <taxon>Fungi</taxon>
        <taxon>Dikarya</taxon>
        <taxon>Ascomycota</taxon>
        <taxon>Saccharomycotina</taxon>
        <taxon>Saccharomycetes</taxon>
        <taxon>Saccharomycetales</taxon>
        <taxon>Saccharomycetaceae</taxon>
        <taxon>Kazachstania</taxon>
    </lineage>
</organism>
<evidence type="ECO:0000256" key="7">
    <source>
        <dbReference type="ARBA" id="ARBA00022728"/>
    </source>
</evidence>
<dbReference type="Pfam" id="PF08606">
    <property type="entry name" value="Prp19"/>
    <property type="match status" value="1"/>
</dbReference>
<dbReference type="SMART" id="SM00504">
    <property type="entry name" value="Ubox"/>
    <property type="match status" value="1"/>
</dbReference>
<reference evidence="14 15" key="1">
    <citation type="journal article" date="2011" name="Proc. Natl. Acad. Sci. U.S.A.">
        <title>Evolutionary erosion of yeast sex chromosomes by mating-type switching accidents.</title>
        <authorList>
            <person name="Gordon J.L."/>
            <person name="Armisen D."/>
            <person name="Proux-Wera E."/>
            <person name="Oheigeartaigh S.S."/>
            <person name="Byrne K.P."/>
            <person name="Wolfe K.H."/>
        </authorList>
    </citation>
    <scope>NUCLEOTIDE SEQUENCE [LARGE SCALE GENOMIC DNA]</scope>
    <source>
        <strain evidence="15">ATCC 22294 / BCRC 22015 / CBS 2517 / CECT 1963 / NBRC 1671 / NRRL Y-8276</strain>
    </source>
</reference>
<dbReference type="InterPro" id="IPR013083">
    <property type="entry name" value="Znf_RING/FYVE/PHD"/>
</dbReference>
<dbReference type="GeneID" id="13886840"/>
<dbReference type="CDD" id="cd16656">
    <property type="entry name" value="RING-Ubox_PRP19"/>
    <property type="match status" value="1"/>
</dbReference>
<proteinExistence type="inferred from homology"/>
<sequence>MLCAISGKPAKIPVLSPSSKCIFEKSLIENYINETGKDPITNASITVDSLIPVSLHEQQLSYTNSLNSSTLNSNYSVPNLLSTLQNEFDAIMLENFKLRKTLDIMSKKLSTALYERDAAKLVAANLLNEKKTTLEDITMIVSNINDENSSMEKFNDTLMSESKSFVKLTKKNKYGSNLQCDWKLSTKYLYSLSDHPSLKTVTSLQGNTIKSAVYDDSKKAFIVMDGSVETNSEAPYDSQNPFKYITITNSRKILFQDSENKVFTYDIDSQQVLQSIELQSGAIFINEHEYIMKDYFLIVETTGKAIFKPYSGGKTINILPGSSFDKYHSASLHKDGILLALVNDTNVDIYNLLKPNELPTTFRLNNEIKEGNMIKMVQFASNGYWMIVRTDSHVFSFDLRSDPGTLAIEPLPVDADVLIDLHHSGRFLVTVKKEDMKLLIQSFQYTKYTNGKKWELENDTTVKLTKKANSEIDSIHLLYDDKNHCEIILKYETFVKYIK</sequence>
<evidence type="ECO:0000256" key="6">
    <source>
        <dbReference type="ARBA" id="ARBA00022679"/>
    </source>
</evidence>
<dbReference type="SUPFAM" id="SSF69322">
    <property type="entry name" value="Tricorn protease domain 2"/>
    <property type="match status" value="1"/>
</dbReference>
<dbReference type="GO" id="GO:0042802">
    <property type="term" value="F:identical protein binding"/>
    <property type="evidence" value="ECO:0007669"/>
    <property type="project" value="EnsemblFungi"/>
</dbReference>
<dbReference type="STRING" id="1071382.H2B1Y2"/>
<name>H2B1Y2_KAZAF</name>
<feature type="domain" description="U-box" evidence="13">
    <location>
        <begin position="1"/>
        <end position="70"/>
    </location>
</feature>
<evidence type="ECO:0000256" key="4">
    <source>
        <dbReference type="ARBA" id="ARBA00022574"/>
    </source>
</evidence>
<keyword evidence="12" id="KW-0227">DNA damage</keyword>
<keyword evidence="15" id="KW-1185">Reference proteome</keyword>
<dbReference type="RefSeq" id="XP_003959767.1">
    <property type="nucleotide sequence ID" value="XM_003959718.1"/>
</dbReference>
<dbReference type="GO" id="GO:0061630">
    <property type="term" value="F:ubiquitin protein ligase activity"/>
    <property type="evidence" value="ECO:0007669"/>
    <property type="project" value="UniProtKB-UniRule"/>
</dbReference>
<keyword evidence="10 12" id="KW-0508">mRNA splicing</keyword>
<dbReference type="EMBL" id="HE650832">
    <property type="protein sequence ID" value="CCF60632.1"/>
    <property type="molecule type" value="Genomic_DNA"/>
</dbReference>
<evidence type="ECO:0000256" key="3">
    <source>
        <dbReference type="ARBA" id="ARBA00006388"/>
    </source>
</evidence>
<dbReference type="Gene3D" id="3.30.40.10">
    <property type="entry name" value="Zinc/RING finger domain, C3HC4 (zinc finger)"/>
    <property type="match status" value="1"/>
</dbReference>
<dbReference type="SUPFAM" id="SSF57850">
    <property type="entry name" value="RING/U-box"/>
    <property type="match status" value="1"/>
</dbReference>
<dbReference type="Pfam" id="PF04564">
    <property type="entry name" value="U-box"/>
    <property type="match status" value="1"/>
</dbReference>
<dbReference type="FunCoup" id="H2B1Y2">
    <property type="interactions" value="493"/>
</dbReference>
<comment type="subunit">
    <text evidence="12">Homotetramer.</text>
</comment>
<evidence type="ECO:0000256" key="5">
    <source>
        <dbReference type="ARBA" id="ARBA00022664"/>
    </source>
</evidence>
<dbReference type="GO" id="GO:0000974">
    <property type="term" value="C:Prp19 complex"/>
    <property type="evidence" value="ECO:0007669"/>
    <property type="project" value="UniProtKB-UniRule"/>
</dbReference>
<dbReference type="FunFam" id="3.30.40.10:FF:000027">
    <property type="entry name" value="Pre-mRNA-processing factor 19, putative"/>
    <property type="match status" value="1"/>
</dbReference>
<keyword evidence="11 12" id="KW-0539">Nucleus</keyword>
<dbReference type="InterPro" id="IPR003613">
    <property type="entry name" value="Ubox_domain"/>
</dbReference>
<evidence type="ECO:0000256" key="1">
    <source>
        <dbReference type="ARBA" id="ARBA00004123"/>
    </source>
</evidence>
<dbReference type="GO" id="GO:0070534">
    <property type="term" value="P:protein K63-linked ubiquitination"/>
    <property type="evidence" value="ECO:0007669"/>
    <property type="project" value="UniProtKB-UniRule"/>
</dbReference>